<gene>
    <name evidence="4" type="ORF">WAE96_21105</name>
</gene>
<dbReference type="SUPFAM" id="SSF49313">
    <property type="entry name" value="Cadherin-like"/>
    <property type="match status" value="2"/>
</dbReference>
<evidence type="ECO:0000256" key="2">
    <source>
        <dbReference type="SAM" id="SignalP"/>
    </source>
</evidence>
<dbReference type="Gene3D" id="2.60.40.2810">
    <property type="match status" value="3"/>
</dbReference>
<dbReference type="SMART" id="SM00736">
    <property type="entry name" value="CADG"/>
    <property type="match status" value="2"/>
</dbReference>
<dbReference type="InterPro" id="IPR032812">
    <property type="entry name" value="SbsA_Ig"/>
</dbReference>
<dbReference type="InterPro" id="IPR015919">
    <property type="entry name" value="Cadherin-like_sf"/>
</dbReference>
<dbReference type="Gene3D" id="2.60.40.2030">
    <property type="match status" value="2"/>
</dbReference>
<name>A0ABU8F160_9GAMM</name>
<keyword evidence="5" id="KW-1185">Reference proteome</keyword>
<dbReference type="InterPro" id="IPR038081">
    <property type="entry name" value="CalX-like_sf"/>
</dbReference>
<dbReference type="NCBIfam" id="NF041766">
    <property type="entry name" value="choice_anch_U"/>
    <property type="match status" value="1"/>
</dbReference>
<dbReference type="RefSeq" id="WP_336437013.1">
    <property type="nucleotide sequence ID" value="NZ_JBAWKS010000002.1"/>
</dbReference>
<dbReference type="Gene3D" id="2.60.40.10">
    <property type="entry name" value="Immunoglobulins"/>
    <property type="match status" value="2"/>
</dbReference>
<proteinExistence type="predicted"/>
<reference evidence="4 5" key="1">
    <citation type="submission" date="2023-12" db="EMBL/GenBank/DDBJ databases">
        <title>Friends and Foes: Symbiotic and Algicidal bacterial influence on Karenia brevis blooms.</title>
        <authorList>
            <person name="Fei C."/>
            <person name="Mohamed A.R."/>
            <person name="Booker A."/>
            <person name="Arshad M."/>
            <person name="Klass S."/>
            <person name="Ahn S."/>
            <person name="Gilbert P.M."/>
            <person name="Heil C.A."/>
            <person name="Martinez J.M."/>
            <person name="Amin S.A."/>
        </authorList>
    </citation>
    <scope>NUCLEOTIDE SEQUENCE [LARGE SCALE GENOMIC DNA]</scope>
    <source>
        <strain evidence="4 5">CE15</strain>
    </source>
</reference>
<feature type="chain" id="PRO_5046283896" evidence="2">
    <location>
        <begin position="24"/>
        <end position="3255"/>
    </location>
</feature>
<dbReference type="Pfam" id="PF17963">
    <property type="entry name" value="Big_9"/>
    <property type="match status" value="5"/>
</dbReference>
<dbReference type="Proteomes" id="UP001382455">
    <property type="component" value="Unassembled WGS sequence"/>
</dbReference>
<keyword evidence="1 2" id="KW-0732">Signal</keyword>
<evidence type="ECO:0000313" key="5">
    <source>
        <dbReference type="Proteomes" id="UP001382455"/>
    </source>
</evidence>
<dbReference type="Pfam" id="PF14252">
    <property type="entry name" value="DUF4347"/>
    <property type="match status" value="1"/>
</dbReference>
<evidence type="ECO:0000256" key="1">
    <source>
        <dbReference type="ARBA" id="ARBA00022729"/>
    </source>
</evidence>
<evidence type="ECO:0000259" key="3">
    <source>
        <dbReference type="SMART" id="SM00736"/>
    </source>
</evidence>
<feature type="domain" description="Dystroglycan-type cadherin-like" evidence="3">
    <location>
        <begin position="2270"/>
        <end position="2371"/>
    </location>
</feature>
<sequence length="3255" mass="334133">MKKHSLTAIATALLPLGIQSSIAQPAGSYTYIGIKAGRPSTHAQEIDKRNKANSEQAITGVTSALSASALIQRPSALDDIDLIEPAKLALENTPGEASAEGKLGLAQPELTLQAGNHMQELVIIDQGVPDKHLFYKQIQPGVDVKELDSSQDGIMQLNKILVNYKNLTTLHLISHADDGVLYLGNSEVTEQTLREDISSLGVLRAAMTRGADIKLYGCNLAASNEGESLVELIASQTGADVAASNDYTGSGLLGSDWDLEVTIGEINANTPFNQTALNRFSSVLAPTLPATITFSDSDNTWDGNSGYASGANPSLVGEGMKAYITGGSSGNSVDVTGPGLVGISAYNYDDALSGSTKFLIGSDDGSEFGITSIQARQYNSSSLTITGYKDGSSVGTKSVTGLTTGSYTTIDLTSPTTGSFADVDVLRFNPGAGTNTGVRLDNMVLIAAAVVDDVAPTVSTVSATTANGTYNVGDVIAITVQFDEVVNVAGTPQFTLETGTIDRTVNYSSGDGTDTLTFNYIVQAGDSSADLDYVSTTALVLNGGTIQDDAGNDATLTLATPGTANSLGANKALVIDGVAPTVTSVSSSTSNGTYKVGDVIAITVQFDEAITVTGTPQLTLETGTTDRTVNYASGSGSNTLTFNYTVQAGDTSADLDYVATSALALNGGTIKDIAGNDATLTLATPGAANSLGANKALVIDGVNPAVTSVSSSTANGTYKAGDVIAITVQFDDAVTVTGTPQLTLETGTTDRTVNYTSGSGSNTLTFNYTVQSGDTSADLDYVATSALALNGGTIKDVAGNDATLTLATPGAANSLGANKAIVIDGAAPAVSSVSSSTTNGTYKAGDVIAITVQFDDAVTVTGTPQLTLETGTTDRTVNYTSGSGSNTLTFNYTVQGGDTSADLDYVTTSALVLNGGTIKDATGNDATLTLATPGAANSLGANKAIVIDGAAPTVSSVSSSTANGTYKAGDVIAVTVQFSESVSVTGTPQLTLETGTTDRTVNYTSGSGSNTLTFNYTVQAGDTSNDLDYVATSALVLNGGTIKDAAGNDATLTLATPGAANSLGANKALVIDTNVPTVTSVSSTTANDTYKTGDVIAITVQFDDTVTVTGTPQLTLETGTTDRTVNYSSGSGTNTLTFDYTVQTGDTAADLDYVATNSLALNGGTIRDAAGNDATLTLATPGAANSLGANKAIVIDGVAPAVSSVSSSTANGTYKAGDVIAITVQFDDAVTVTGTPQITLETGTTDRTVNYTSGSGTNTLTFSYTVQAGDTSADLDYISTTALALNGGTIKDAAGNDATLTLATPGTANSLGANKALVIDGAAPTISFVSVPANATYSLGQQLDFTINTSESVIVNTTGGTPQLDITVGGATRQAVYVSGSATTALLFRYTILAGDYDSDGITVNTLSANGGTLKDAVGNDLVTTLNSVGTTSGVLVDTVAPAITVSSGNTSPTDNAEGIAVASNLVLDFDEDILLVNGQTITLVDVTNGGTREVFTATSTTAATGSSGGAIAIGSGDITINPGVDLKTGTQYAIQFGATSVTDAAGNAHVAISDTTTYNFTTLPEITIAVAPANIQENGGVGTFTVSLVDGNGNPFTATENVGITVNLSTGSATLTSDYTLSGFSGTSDTVTITTGNSSTTFTATGVNDVIVDPAETLVATLSGSVSEGTAVVSTTNSATLTINENELPVVNGLPATLSATEDTESQLDLSAVTFSDGNHNALTITLSVDSGTLSSPLGSSGGVTVSGDGTRSLVLTGDKADLNTFVANANAVAVTPAENATTDITLTVTANDGAADGNAANSTINVSAVNDNPILISTFTGEFDMTGSGGGTSTFTETDNGITMTVSLDSATWTNDASGGGSSIGNSIYTGAKGPTLTTFNFDRAIDVNSFLHFVNGAADGGTFTYDVTTGTGTDVTETGANVASGVTITPTDWTNVTAFTVINDGGAFNPAFDTLVYTGNLTLPTTLSFTEEIQGNVDLSEFSFADVDNTSITLTLNVTGGTFGTPADGTGVGSGVTGTLVSPTSITLVGSPADVTTYLDTTSNITFTGDLDVQGTGTGSLIILGNDGESGDITLTTLSIDITNVNDAPTITGTPSTSVNENQTYSFSPVGDDVDGDALSYSATGLPSWANISLLTGAITGTPSFDDAGTTSNIVVSVSDGLLSSSLAPFSITVNNVNNAPVANDDNVSTLEDTSVAFNIIANDIDDEGLLLASSVNIVNQPSKGVVTVLNGVINYSPNENVNGSDSFTYTVKDQSQNTSNIANVFIQITSVNDAPSISGSPFTTIKTGQMYQFVPTSDDIDSENLTFTIQNKPSWGLFDQNLGSLSGSPSDNDIGSYENIVISVTDGELSASLPAFNILVKDGNDAPNANDMQVVVNEDEAKSIIPDVNDNEDDLLVISLETQAEFGVVDIQNNVFIYTPNQDYFGEDTFTYSASDGKKTSNIASVAINVKPVNDLPIAVNDVISLPVTESGVYTINVTNNDTDVEDGVVTLSGADANIGEVELVENNIQLTLLPSINSPITINYRVSDSEKAEANASAVVTLTDGNNNAPIITVPEDVIIDSTGLYTKVDLGAATAVDSSGNPVSVSLVEGRTFFRPGRHEVFWQATDSQGYTSVALQNVVVNPQVSLSKPSVMSEEQTGNVFVHLNGKAPSYPLTVNFSISGSADSSDHNLESGQVIFDNGIVKAIPYTIFADGINEGDEQIVITLSEQLNLGIQSSTTIDIVERNVAPRITLHALQNDELRTLISKQQSEVIVKATVFDANYQDTVNYTWSSNDGVENVSDTDSEFRFIPQALDVGVYTIGLIASDNGEPSLSTSASISLVVVESLPELTTKDTDGDGVADFAEGYQDSDGDGIADYLDAIDACNVLQASADESSQFLLEGDASLCLKRNLVITNAQSGGAAVATSELIEDSNAKNIGGIYTFEATNLDQMGDVVRIVIPQRIPVPKNAVYRKLIAGEWVNFTLNVNNEVLSAPGTLGYCPSTRDAQWQPGLIEGSFCIQLRIEDGGPNDADGLKNGRVTDPGGVAIPLSDNNFPVANDDFVSVKMGDSIIIDVLENDEDIDGDALTITSADSDFGTVTINDNKLQYQTLPEFFGIANVGYGISDGRDGTDYGKLQLIIRANSAPVVTNLSLETNDTTDIVIHLAENISDPDGDSVSLIEANAESGSIVIDKAAKTITYKPQKGFVGEDIITYKVSDELGALAEGTITISVSKTPDDVKPETPKKKSSGNLSWLLLFVSLLFVARNKK</sequence>
<dbReference type="InterPro" id="IPR013783">
    <property type="entry name" value="Ig-like_fold"/>
</dbReference>
<dbReference type="NCBIfam" id="NF012211">
    <property type="entry name" value="tand_rpt_95"/>
    <property type="match status" value="4"/>
</dbReference>
<organism evidence="4 5">
    <name type="scientific">Pseudoalteromonas spongiae</name>
    <dbReference type="NCBI Taxonomy" id="298657"/>
    <lineage>
        <taxon>Bacteria</taxon>
        <taxon>Pseudomonadati</taxon>
        <taxon>Pseudomonadota</taxon>
        <taxon>Gammaproteobacteria</taxon>
        <taxon>Alteromonadales</taxon>
        <taxon>Pseudoalteromonadaceae</taxon>
        <taxon>Pseudoalteromonas</taxon>
    </lineage>
</organism>
<dbReference type="EMBL" id="JBAWKS010000002">
    <property type="protein sequence ID" value="MEI4552191.1"/>
    <property type="molecule type" value="Genomic_DNA"/>
</dbReference>
<feature type="signal peptide" evidence="2">
    <location>
        <begin position="1"/>
        <end position="23"/>
    </location>
</feature>
<feature type="domain" description="Dystroglycan-type cadherin-like" evidence="3">
    <location>
        <begin position="2092"/>
        <end position="2184"/>
    </location>
</feature>
<evidence type="ECO:0000313" key="4">
    <source>
        <dbReference type="EMBL" id="MEI4552191.1"/>
    </source>
</evidence>
<dbReference type="InterPro" id="IPR006644">
    <property type="entry name" value="Cadg"/>
</dbReference>
<protein>
    <submittedName>
        <fullName evidence="4">Ig-like domain-containing protein</fullName>
    </submittedName>
</protein>
<dbReference type="PANTHER" id="PTHR34720:SF9">
    <property type="entry name" value="BLR4714 PROTEIN"/>
    <property type="match status" value="1"/>
</dbReference>
<dbReference type="Pfam" id="PF13205">
    <property type="entry name" value="Big_5"/>
    <property type="match status" value="1"/>
</dbReference>
<dbReference type="PANTHER" id="PTHR34720">
    <property type="entry name" value="MICROCYSTIN DEPENDENT PROTEIN"/>
    <property type="match status" value="1"/>
</dbReference>
<comment type="caution">
    <text evidence="4">The sequence shown here is derived from an EMBL/GenBank/DDBJ whole genome shotgun (WGS) entry which is preliminary data.</text>
</comment>
<accession>A0ABU8F160</accession>
<dbReference type="InterPro" id="IPR025592">
    <property type="entry name" value="DUF4347"/>
</dbReference>
<dbReference type="InterPro" id="IPR053784">
    <property type="entry name" value="Choice_anch_U_dom"/>
</dbReference>
<dbReference type="SUPFAM" id="SSF141072">
    <property type="entry name" value="CalX-like"/>
    <property type="match status" value="2"/>
</dbReference>